<dbReference type="FunFam" id="3.10.129.10:FF:000033">
    <property type="entry name" value="acyl-coenzyme A thioesterase 13"/>
    <property type="match status" value="1"/>
</dbReference>
<reference evidence="4" key="1">
    <citation type="submission" date="2023-06" db="EMBL/GenBank/DDBJ databases">
        <title>Genome-scale phylogeny and comparative genomics of the fungal order Sordariales.</title>
        <authorList>
            <consortium name="Lawrence Berkeley National Laboratory"/>
            <person name="Hensen N."/>
            <person name="Bonometti L."/>
            <person name="Westerberg I."/>
            <person name="Brannstrom I.O."/>
            <person name="Guillou S."/>
            <person name="Cros-Aarteil S."/>
            <person name="Calhoun S."/>
            <person name="Haridas S."/>
            <person name="Kuo A."/>
            <person name="Mondo S."/>
            <person name="Pangilinan J."/>
            <person name="Riley R."/>
            <person name="Labutti K."/>
            <person name="Andreopoulos B."/>
            <person name="Lipzen A."/>
            <person name="Chen C."/>
            <person name="Yanf M."/>
            <person name="Daum C."/>
            <person name="Ng V."/>
            <person name="Clum A."/>
            <person name="Steindorff A."/>
            <person name="Ohm R."/>
            <person name="Martin F."/>
            <person name="Silar P."/>
            <person name="Natvig D."/>
            <person name="Lalanne C."/>
            <person name="Gautier V."/>
            <person name="Ament-Velasquez S.L."/>
            <person name="Kruys A."/>
            <person name="Hutchinson M.I."/>
            <person name="Powell A.J."/>
            <person name="Barry K."/>
            <person name="Miller A.N."/>
            <person name="Grigoriev I.V."/>
            <person name="Debuchy R."/>
            <person name="Gladieux P."/>
            <person name="Thoren M.H."/>
            <person name="Johannesson H."/>
        </authorList>
    </citation>
    <scope>NUCLEOTIDE SEQUENCE</scope>
    <source>
        <strain evidence="4">8032-3</strain>
    </source>
</reference>
<sequence>MAENTTRPPPAPTAASGQTMPTPAIEAHVLKVWDRIRARSAIYRILLSDATLVSASHGRVAFRLELQPVHLNSSSTLHGSVSATVVDWAGGLAIASTGLERTGVSTDIHVSYVSAARAGDVVEIEAWVSRVGRNMAYTQVEIRKAVVGEDGAKGAVVCTGSHTKFLHV</sequence>
<gene>
    <name evidence="4" type="ORF">QBC33DRAFT_582040</name>
</gene>
<dbReference type="SUPFAM" id="SSF54637">
    <property type="entry name" value="Thioesterase/thiol ester dehydrase-isomerase"/>
    <property type="match status" value="1"/>
</dbReference>
<dbReference type="PANTHER" id="PTHR21660">
    <property type="entry name" value="THIOESTERASE SUPERFAMILY MEMBER-RELATED"/>
    <property type="match status" value="1"/>
</dbReference>
<comment type="caution">
    <text evidence="4">The sequence shown here is derived from an EMBL/GenBank/DDBJ whole genome shotgun (WGS) entry which is preliminary data.</text>
</comment>
<proteinExistence type="inferred from homology"/>
<comment type="similarity">
    <text evidence="1">Belongs to the thioesterase PaaI family.</text>
</comment>
<dbReference type="GO" id="GO:0047617">
    <property type="term" value="F:fatty acyl-CoA hydrolase activity"/>
    <property type="evidence" value="ECO:0007669"/>
    <property type="project" value="InterPro"/>
</dbReference>
<dbReference type="InterPro" id="IPR029069">
    <property type="entry name" value="HotDog_dom_sf"/>
</dbReference>
<evidence type="ECO:0000259" key="3">
    <source>
        <dbReference type="Pfam" id="PF03061"/>
    </source>
</evidence>
<dbReference type="EMBL" id="MU839045">
    <property type="protein sequence ID" value="KAK1761956.1"/>
    <property type="molecule type" value="Genomic_DNA"/>
</dbReference>
<dbReference type="InterPro" id="IPR006683">
    <property type="entry name" value="Thioestr_dom"/>
</dbReference>
<evidence type="ECO:0000313" key="4">
    <source>
        <dbReference type="EMBL" id="KAK1761956.1"/>
    </source>
</evidence>
<dbReference type="Pfam" id="PF03061">
    <property type="entry name" value="4HBT"/>
    <property type="match status" value="1"/>
</dbReference>
<dbReference type="AlphaFoldDB" id="A0AAJ0BPJ2"/>
<evidence type="ECO:0000256" key="2">
    <source>
        <dbReference type="SAM" id="MobiDB-lite"/>
    </source>
</evidence>
<dbReference type="GeneID" id="85314495"/>
<dbReference type="Gene3D" id="3.10.129.10">
    <property type="entry name" value="Hotdog Thioesterase"/>
    <property type="match status" value="1"/>
</dbReference>
<feature type="region of interest" description="Disordered" evidence="2">
    <location>
        <begin position="1"/>
        <end position="20"/>
    </location>
</feature>
<dbReference type="RefSeq" id="XP_060278169.1">
    <property type="nucleotide sequence ID" value="XM_060431308.1"/>
</dbReference>
<evidence type="ECO:0000256" key="1">
    <source>
        <dbReference type="ARBA" id="ARBA00008324"/>
    </source>
</evidence>
<dbReference type="PANTHER" id="PTHR21660:SF11">
    <property type="entry name" value="FAMILY PROTEIN, PUTATIVE (AFU_ORTHOLOGUE AFUA_4G04355)-RELATED"/>
    <property type="match status" value="1"/>
</dbReference>
<feature type="domain" description="Thioesterase" evidence="3">
    <location>
        <begin position="76"/>
        <end position="145"/>
    </location>
</feature>
<evidence type="ECO:0000313" key="5">
    <source>
        <dbReference type="Proteomes" id="UP001244011"/>
    </source>
</evidence>
<dbReference type="Proteomes" id="UP001244011">
    <property type="component" value="Unassembled WGS sequence"/>
</dbReference>
<protein>
    <submittedName>
        <fullName evidence="4">Thioesterase/thiol ester dehydrase-isomerase</fullName>
    </submittedName>
</protein>
<organism evidence="4 5">
    <name type="scientific">Phialemonium atrogriseum</name>
    <dbReference type="NCBI Taxonomy" id="1093897"/>
    <lineage>
        <taxon>Eukaryota</taxon>
        <taxon>Fungi</taxon>
        <taxon>Dikarya</taxon>
        <taxon>Ascomycota</taxon>
        <taxon>Pezizomycotina</taxon>
        <taxon>Sordariomycetes</taxon>
        <taxon>Sordariomycetidae</taxon>
        <taxon>Cephalothecales</taxon>
        <taxon>Cephalothecaceae</taxon>
        <taxon>Phialemonium</taxon>
    </lineage>
</organism>
<accession>A0AAJ0BPJ2</accession>
<name>A0AAJ0BPJ2_9PEZI</name>
<keyword evidence="5" id="KW-1185">Reference proteome</keyword>
<dbReference type="CDD" id="cd03443">
    <property type="entry name" value="PaaI_thioesterase"/>
    <property type="match status" value="1"/>
</dbReference>
<dbReference type="InterPro" id="IPR039298">
    <property type="entry name" value="ACOT13"/>
</dbReference>